<dbReference type="InterPro" id="IPR051327">
    <property type="entry name" value="MATE_MepA_subfamily"/>
</dbReference>
<dbReference type="Pfam" id="PF01554">
    <property type="entry name" value="MatE"/>
    <property type="match status" value="2"/>
</dbReference>
<evidence type="ECO:0000256" key="5">
    <source>
        <dbReference type="ARBA" id="ARBA00022475"/>
    </source>
</evidence>
<dbReference type="Proteomes" id="UP000263486">
    <property type="component" value="Unassembled WGS sequence"/>
</dbReference>
<evidence type="ECO:0000256" key="3">
    <source>
        <dbReference type="ARBA" id="ARBA00022106"/>
    </source>
</evidence>
<feature type="transmembrane region" description="Helical" evidence="10">
    <location>
        <begin position="92"/>
        <end position="115"/>
    </location>
</feature>
<feature type="transmembrane region" description="Helical" evidence="10">
    <location>
        <begin position="390"/>
        <end position="408"/>
    </location>
</feature>
<sequence>MKNLSLENGCVKKVFFKFAIPSIVGLLIVSMQIMIDGMFIGKIVGPRGLASVNLAMPYMSTIMSIVMMISAGGAVLASISLGKNQKQRAGEIATFTLVSYLVIVGVISIGSLFILDKIILFLGADRGLLPLVKAYMKPLLLLCTVWNLPIYTETFARVGEKPNSVFLSGFVCCLSNVVLDYLFIVRFGWGMSGAAYATAIANLLGGLALFGYFFKGRSQIQFSKFRGDFKLLKNILYNGSSEMLTVVSTSVAAFLFNRIIMRELGELGVSALTIVFYVNTIVNISLYGLAQALQPIISYNLGAKRIEKIYDVLKIALTTGGSIGIVFFILMKFYSAPIVNIFTNGNTQLTLLTNEAIAYFVFAYIFSFINIISSSFHTAIEKPLESASIACLRSLIFVAIFLFTLPSIFGPRGIWMAIPMAEVTCLIISISMMMRSFRVIEDRMRLAPIN</sequence>
<evidence type="ECO:0000256" key="7">
    <source>
        <dbReference type="ARBA" id="ARBA00022989"/>
    </source>
</evidence>
<feature type="transmembrane region" description="Helical" evidence="10">
    <location>
        <begin position="311"/>
        <end position="336"/>
    </location>
</feature>
<evidence type="ECO:0000256" key="1">
    <source>
        <dbReference type="ARBA" id="ARBA00004651"/>
    </source>
</evidence>
<dbReference type="InterPro" id="IPR048279">
    <property type="entry name" value="MdtK-like"/>
</dbReference>
<keyword evidence="5" id="KW-1003">Cell membrane</keyword>
<feature type="transmembrane region" description="Helical" evidence="10">
    <location>
        <begin position="55"/>
        <end position="80"/>
    </location>
</feature>
<keyword evidence="8 10" id="KW-0472">Membrane</keyword>
<dbReference type="PANTHER" id="PTHR43823:SF3">
    <property type="entry name" value="MULTIDRUG EXPORT PROTEIN MEPA"/>
    <property type="match status" value="1"/>
</dbReference>
<feature type="transmembrane region" description="Helical" evidence="10">
    <location>
        <begin position="195"/>
        <end position="214"/>
    </location>
</feature>
<dbReference type="PANTHER" id="PTHR43823">
    <property type="entry name" value="SPORULATION PROTEIN YKVU"/>
    <property type="match status" value="1"/>
</dbReference>
<feature type="transmembrane region" description="Helical" evidence="10">
    <location>
        <begin position="235"/>
        <end position="256"/>
    </location>
</feature>
<evidence type="ECO:0000313" key="11">
    <source>
        <dbReference type="EMBL" id="REI41407.1"/>
    </source>
</evidence>
<evidence type="ECO:0000256" key="10">
    <source>
        <dbReference type="SAM" id="Phobius"/>
    </source>
</evidence>
<dbReference type="InterPro" id="IPR002528">
    <property type="entry name" value="MATE_fam"/>
</dbReference>
<protein>
    <recommendedName>
        <fullName evidence="3">Multidrug export protein MepA</fullName>
    </recommendedName>
</protein>
<feature type="transmembrane region" description="Helical" evidence="10">
    <location>
        <begin position="135"/>
        <end position="152"/>
    </location>
</feature>
<dbReference type="CDD" id="cd13143">
    <property type="entry name" value="MATE_MepA_like"/>
    <property type="match status" value="1"/>
</dbReference>
<evidence type="ECO:0000256" key="8">
    <source>
        <dbReference type="ARBA" id="ARBA00023136"/>
    </source>
</evidence>
<dbReference type="EMBL" id="QUAJ01000010">
    <property type="protein sequence ID" value="REI41407.1"/>
    <property type="molecule type" value="Genomic_DNA"/>
</dbReference>
<evidence type="ECO:0000256" key="6">
    <source>
        <dbReference type="ARBA" id="ARBA00022692"/>
    </source>
</evidence>
<comment type="similarity">
    <text evidence="2">Belongs to the multi antimicrobial extrusion (MATE) (TC 2.A.66.1) family. MepA subfamily.</text>
</comment>
<dbReference type="RefSeq" id="WP_114642155.1">
    <property type="nucleotide sequence ID" value="NZ_JAACIO010000011.1"/>
</dbReference>
<keyword evidence="6 10" id="KW-0812">Transmembrane</keyword>
<keyword evidence="9" id="KW-0046">Antibiotic resistance</keyword>
<feature type="transmembrane region" description="Helical" evidence="10">
    <location>
        <begin position="414"/>
        <end position="434"/>
    </location>
</feature>
<comment type="caution">
    <text evidence="11">The sequence shown here is derived from an EMBL/GenBank/DDBJ whole genome shotgun (WGS) entry which is preliminary data.</text>
</comment>
<feature type="transmembrane region" description="Helical" evidence="10">
    <location>
        <begin position="164"/>
        <end position="189"/>
    </location>
</feature>
<name>A0ABX9KHM2_9FUSO</name>
<feature type="transmembrane region" description="Helical" evidence="10">
    <location>
        <begin position="14"/>
        <end position="35"/>
    </location>
</feature>
<dbReference type="InterPro" id="IPR045070">
    <property type="entry name" value="MATE_MepA-like"/>
</dbReference>
<reference evidence="11 12" key="1">
    <citation type="submission" date="2018-08" db="EMBL/GenBank/DDBJ databases">
        <title>Draft genome sequence of Psychrilyobacter sp. strain SD5 isolated from Black Sea water.</title>
        <authorList>
            <person name="Yadav S."/>
            <person name="Villanueva L."/>
            <person name="Damste J.S.S."/>
        </authorList>
    </citation>
    <scope>NUCLEOTIDE SEQUENCE [LARGE SCALE GENOMIC DNA]</scope>
    <source>
        <strain evidence="11 12">SD5</strain>
    </source>
</reference>
<keyword evidence="4" id="KW-0813">Transport</keyword>
<keyword evidence="12" id="KW-1185">Reference proteome</keyword>
<dbReference type="PIRSF" id="PIRSF006603">
    <property type="entry name" value="DinF"/>
    <property type="match status" value="1"/>
</dbReference>
<evidence type="ECO:0000313" key="12">
    <source>
        <dbReference type="Proteomes" id="UP000263486"/>
    </source>
</evidence>
<feature type="transmembrane region" description="Helical" evidence="10">
    <location>
        <begin position="268"/>
        <end position="290"/>
    </location>
</feature>
<feature type="transmembrane region" description="Helical" evidence="10">
    <location>
        <begin position="356"/>
        <end position="378"/>
    </location>
</feature>
<evidence type="ECO:0000256" key="9">
    <source>
        <dbReference type="ARBA" id="ARBA00023251"/>
    </source>
</evidence>
<gene>
    <name evidence="11" type="ORF">DYH56_06990</name>
</gene>
<comment type="subcellular location">
    <subcellularLocation>
        <location evidence="1">Cell membrane</location>
        <topology evidence="1">Multi-pass membrane protein</topology>
    </subcellularLocation>
</comment>
<evidence type="ECO:0000256" key="2">
    <source>
        <dbReference type="ARBA" id="ARBA00008417"/>
    </source>
</evidence>
<accession>A0ABX9KHM2</accession>
<organism evidence="11 12">
    <name type="scientific">Psychrilyobacter piezotolerans</name>
    <dbReference type="NCBI Taxonomy" id="2293438"/>
    <lineage>
        <taxon>Bacteria</taxon>
        <taxon>Fusobacteriati</taxon>
        <taxon>Fusobacteriota</taxon>
        <taxon>Fusobacteriia</taxon>
        <taxon>Fusobacteriales</taxon>
        <taxon>Fusobacteriaceae</taxon>
        <taxon>Psychrilyobacter</taxon>
    </lineage>
</organism>
<keyword evidence="7 10" id="KW-1133">Transmembrane helix</keyword>
<proteinExistence type="inferred from homology"/>
<evidence type="ECO:0000256" key="4">
    <source>
        <dbReference type="ARBA" id="ARBA00022448"/>
    </source>
</evidence>